<dbReference type="EMBL" id="CP018188">
    <property type="protein sequence ID" value="QGU81750.1"/>
    <property type="molecule type" value="Genomic_DNA"/>
</dbReference>
<accession>A0AB37DDE8</accession>
<dbReference type="AlphaFoldDB" id="A0AB37DDE8"/>
<proteinExistence type="predicted"/>
<sequence length="129" mass="14941">MLYQELNDLSHFYQNLTEDIICAKIRLHKVLQVTFPELENILSASTGEQYWNLVITFPCNSFVLESDDATLTAIIRQSTAKRISEKRMTYLIDKLTKLANPCYCTVKKTSPMIEEVKYYAGFLNTDKVF</sequence>
<organism evidence="1 2">
    <name type="scientific">Streptococcus salivarius</name>
    <dbReference type="NCBI Taxonomy" id="1304"/>
    <lineage>
        <taxon>Bacteria</taxon>
        <taxon>Bacillati</taxon>
        <taxon>Bacillota</taxon>
        <taxon>Bacilli</taxon>
        <taxon>Lactobacillales</taxon>
        <taxon>Streptococcaceae</taxon>
        <taxon>Streptococcus</taxon>
    </lineage>
</organism>
<geneLocation type="plasmid" evidence="2"/>
<name>A0AB37DDE8_STRSL</name>
<keyword evidence="1" id="KW-0614">Plasmid</keyword>
<dbReference type="Proteomes" id="UP000422997">
    <property type="component" value="Plasmid unnamed"/>
</dbReference>
<reference evidence="1 2" key="1">
    <citation type="submission" date="2016-11" db="EMBL/GenBank/DDBJ databases">
        <title>The potential of Streptococcus salivarius to inhibit the production of volatile sulphur compounds in the oral cavity.</title>
        <authorList>
            <person name="Sun L."/>
            <person name="Li Z."/>
            <person name="Jin D."/>
            <person name="Zhao H."/>
        </authorList>
    </citation>
    <scope>NUCLEOTIDE SEQUENCE [LARGE SCALE GENOMIC DNA]</scope>
    <source>
        <strain evidence="1 2">ICDC2</strain>
        <plasmid evidence="2">Plasmid</plasmid>
    </source>
</reference>
<protein>
    <recommendedName>
        <fullName evidence="3">Transposase</fullName>
    </recommendedName>
</protein>
<evidence type="ECO:0000313" key="1">
    <source>
        <dbReference type="EMBL" id="QGU81750.1"/>
    </source>
</evidence>
<evidence type="ECO:0000313" key="2">
    <source>
        <dbReference type="Proteomes" id="UP000422997"/>
    </source>
</evidence>
<evidence type="ECO:0008006" key="3">
    <source>
        <dbReference type="Google" id="ProtNLM"/>
    </source>
</evidence>
<gene>
    <name evidence="1" type="ORF">BSR19_11540</name>
</gene>